<dbReference type="InterPro" id="IPR007085">
    <property type="entry name" value="DNA/pantothenate-metab_flavo_C"/>
</dbReference>
<keyword evidence="4" id="KW-1185">Reference proteome</keyword>
<organism evidence="3 4">
    <name type="scientific">Clavelina lepadiformis</name>
    <name type="common">Light-bulb sea squirt</name>
    <name type="synonym">Ascidia lepadiformis</name>
    <dbReference type="NCBI Taxonomy" id="159417"/>
    <lineage>
        <taxon>Eukaryota</taxon>
        <taxon>Metazoa</taxon>
        <taxon>Chordata</taxon>
        <taxon>Tunicata</taxon>
        <taxon>Ascidiacea</taxon>
        <taxon>Aplousobranchia</taxon>
        <taxon>Clavelinidae</taxon>
        <taxon>Clavelina</taxon>
    </lineage>
</organism>
<gene>
    <name evidence="3" type="ORF">CVLEPA_LOCUS24554</name>
</gene>
<evidence type="ECO:0000313" key="3">
    <source>
        <dbReference type="EMBL" id="CAK8691797.1"/>
    </source>
</evidence>
<dbReference type="Proteomes" id="UP001642483">
    <property type="component" value="Unassembled WGS sequence"/>
</dbReference>
<protein>
    <recommendedName>
        <fullName evidence="2">DNA/pantothenate metabolism flavoprotein C-terminal domain-containing protein</fullName>
    </recommendedName>
</protein>
<dbReference type="InterPro" id="IPR035929">
    <property type="entry name" value="CoaB-like_sf"/>
</dbReference>
<dbReference type="EMBL" id="CAWYQH010000119">
    <property type="protein sequence ID" value="CAK8691797.1"/>
    <property type="molecule type" value="Genomic_DNA"/>
</dbReference>
<evidence type="ECO:0000256" key="1">
    <source>
        <dbReference type="ARBA" id="ARBA00005703"/>
    </source>
</evidence>
<sequence length="297" mass="34008">METFKIPNNYEDVVRRVRIFFSGCKDKIVIVTSGGTAVNLEKNAVRFLDNFSTGCRGSRSAENFLRSGYHVIFLYRRGSLLPFAREFPSGEEILKFFDTRGDRENVLLHLSKDNKLAQAITEYRRFKDKLLLVDFVTLDDYAYFLYGSCQTVKSVEEKLMIYSAAAVSDFYVPFNKLPEHKISSSQALQLDLEVAPKLLKYLTESWVPHSFVVSFKLETNEKILTEKAESSLKKYGQSVVVANALQTKHCKVVIITSQVNHKIELSPEQQSQGYELEALVVQYLSELHCKFLDLNLK</sequence>
<reference evidence="3 4" key="1">
    <citation type="submission" date="2024-02" db="EMBL/GenBank/DDBJ databases">
        <authorList>
            <person name="Daric V."/>
            <person name="Darras S."/>
        </authorList>
    </citation>
    <scope>NUCLEOTIDE SEQUENCE [LARGE SCALE GENOMIC DNA]</scope>
</reference>
<evidence type="ECO:0000313" key="4">
    <source>
        <dbReference type="Proteomes" id="UP001642483"/>
    </source>
</evidence>
<dbReference type="Gene3D" id="3.40.50.10300">
    <property type="entry name" value="CoaB-like"/>
    <property type="match status" value="1"/>
</dbReference>
<dbReference type="Pfam" id="PF04127">
    <property type="entry name" value="DFP"/>
    <property type="match status" value="1"/>
</dbReference>
<dbReference type="SUPFAM" id="SSF102645">
    <property type="entry name" value="CoaB-like"/>
    <property type="match status" value="1"/>
</dbReference>
<comment type="caution">
    <text evidence="3">The sequence shown here is derived from an EMBL/GenBank/DDBJ whole genome shotgun (WGS) entry which is preliminary data.</text>
</comment>
<evidence type="ECO:0000259" key="2">
    <source>
        <dbReference type="Pfam" id="PF04127"/>
    </source>
</evidence>
<feature type="domain" description="DNA/pantothenate metabolism flavoprotein C-terminal" evidence="2">
    <location>
        <begin position="153"/>
        <end position="250"/>
    </location>
</feature>
<name>A0ABP0GJP9_CLALP</name>
<accession>A0ABP0GJP9</accession>
<proteinExistence type="inferred from homology"/>
<dbReference type="PANTHER" id="PTHR12290">
    <property type="entry name" value="CORNICHON-RELATED"/>
    <property type="match status" value="1"/>
</dbReference>
<comment type="similarity">
    <text evidence="1">Belongs to the PPC synthetase family.</text>
</comment>